<dbReference type="RefSeq" id="WP_035331498.1">
    <property type="nucleotide sequence ID" value="NZ_JAWZLG010000107.1"/>
</dbReference>
<keyword evidence="2" id="KW-1185">Reference proteome</keyword>
<proteinExistence type="predicted"/>
<evidence type="ECO:0000313" key="1">
    <source>
        <dbReference type="EMBL" id="TFD96345.1"/>
    </source>
</evidence>
<accession>A0A4Y8L0X4</accession>
<organism evidence="1 2">
    <name type="scientific">Dysgonomonas capnocytophagoides</name>
    <dbReference type="NCBI Taxonomy" id="45254"/>
    <lineage>
        <taxon>Bacteria</taxon>
        <taxon>Pseudomonadati</taxon>
        <taxon>Bacteroidota</taxon>
        <taxon>Bacteroidia</taxon>
        <taxon>Bacteroidales</taxon>
        <taxon>Dysgonomonadaceae</taxon>
        <taxon>Dysgonomonas</taxon>
    </lineage>
</organism>
<gene>
    <name evidence="1" type="ORF">E2605_09230</name>
</gene>
<dbReference type="EMBL" id="SOML01000005">
    <property type="protein sequence ID" value="TFD96345.1"/>
    <property type="molecule type" value="Genomic_DNA"/>
</dbReference>
<comment type="caution">
    <text evidence="1">The sequence shown here is derived from an EMBL/GenBank/DDBJ whole genome shotgun (WGS) entry which is preliminary data.</text>
</comment>
<sequence>MDTKENKNIIIPNIEKIRFIIKDATGLDVMYAYEDLFFAEHGVFLIKVCDNNQNLLECFFNLDCDVHNSLIILEKLMTSSQLNGMTLLNKGRFDMKQDKGEQTFSLTFYK</sequence>
<dbReference type="STRING" id="1121485.GCA_000426485_02224"/>
<dbReference type="AlphaFoldDB" id="A0A4Y8L0X4"/>
<evidence type="ECO:0000313" key="2">
    <source>
        <dbReference type="Proteomes" id="UP000297861"/>
    </source>
</evidence>
<name>A0A4Y8L0X4_9BACT</name>
<protein>
    <submittedName>
        <fullName evidence="1">Uncharacterized protein</fullName>
    </submittedName>
</protein>
<dbReference type="OrthoDB" id="5432442at2"/>
<reference evidence="1 2" key="1">
    <citation type="submission" date="2019-03" db="EMBL/GenBank/DDBJ databases">
        <title>San Antonio Military Medical Center submission to MRSN (WRAIR), pending publication.</title>
        <authorList>
            <person name="Blyth D.M."/>
            <person name="Mccarthy S.L."/>
            <person name="Schall S.E."/>
            <person name="Stam J.A."/>
            <person name="Ong A.C."/>
            <person name="Mcgann P.T."/>
        </authorList>
    </citation>
    <scope>NUCLEOTIDE SEQUENCE [LARGE SCALE GENOMIC DNA]</scope>
    <source>
        <strain evidence="1 2">MRSN571793</strain>
    </source>
</reference>
<dbReference type="Proteomes" id="UP000297861">
    <property type="component" value="Unassembled WGS sequence"/>
</dbReference>